<dbReference type="OrthoDB" id="74178at2759"/>
<dbReference type="GO" id="GO:0005783">
    <property type="term" value="C:endoplasmic reticulum"/>
    <property type="evidence" value="ECO:0007669"/>
    <property type="project" value="TreeGrafter"/>
</dbReference>
<evidence type="ECO:0000259" key="6">
    <source>
        <dbReference type="Pfam" id="PF12325"/>
    </source>
</evidence>
<dbReference type="InterPro" id="IPR022091">
    <property type="entry name" value="TMF_TATA-bd"/>
</dbReference>
<evidence type="ECO:0000256" key="3">
    <source>
        <dbReference type="ARBA" id="ARBA00023054"/>
    </source>
</evidence>
<name>U4LUZ9_PYROM</name>
<dbReference type="GO" id="GO:0005794">
    <property type="term" value="C:Golgi apparatus"/>
    <property type="evidence" value="ECO:0007669"/>
    <property type="project" value="UniProtKB-SubCell"/>
</dbReference>
<organism evidence="7 8">
    <name type="scientific">Pyronema omphalodes (strain CBS 100304)</name>
    <name type="common">Pyronema confluens</name>
    <dbReference type="NCBI Taxonomy" id="1076935"/>
    <lineage>
        <taxon>Eukaryota</taxon>
        <taxon>Fungi</taxon>
        <taxon>Dikarya</taxon>
        <taxon>Ascomycota</taxon>
        <taxon>Pezizomycotina</taxon>
        <taxon>Pezizomycetes</taxon>
        <taxon>Pezizales</taxon>
        <taxon>Pyronemataceae</taxon>
        <taxon>Pyronema</taxon>
    </lineage>
</organism>
<evidence type="ECO:0000256" key="2">
    <source>
        <dbReference type="ARBA" id="ARBA00023034"/>
    </source>
</evidence>
<gene>
    <name evidence="7" type="ORF">PCON_02652</name>
</gene>
<dbReference type="EMBL" id="HF936305">
    <property type="protein sequence ID" value="CCX34152.1"/>
    <property type="molecule type" value="Genomic_DNA"/>
</dbReference>
<sequence length="597" mass="67454">MVTTLQADLLTCETRRFEESQQSQERLDALSSKLLYISTTTASSLHARVGSATGLDKQLAQRDEKIALLIEEGERLSKNELKLNTALKQLRQKLKMVEDGKSKEDQVRDKEWGKKLQEVEKRVVVAEKRAEKVDAQLAAEKEKREKAERERDEARREVKEVEKRVKEAEGRATAKQLEEERKITTELREQLERARSEGVMERERLEGELEELRGKHQRGQEKSRAREAEMRAEVSVMESKLEALRARFEEASSGSAGDAHAKLLRQVETLQTQYAIASENWQGIEGSLLGRVTSLEQERDEVTKKEADTRRKARELNLKHRSLETTLETTTSKLKDLESDLLTSQNLINTLRTRISDAEASTQTAISTALEEARKDFDRELNLRLAEEREKAALAAAASPPPARHSPPPLQTASSLIPPPRPPTVTSATESYFVGFPRTRSISGFATPARSESFPMSPGTGDEDGYPYTYDREPTPSSPHRHPDMMSVSTVAAGPSVQLIERMSASVRRLESEMAASREELARVQGQRDEGRKEILRLMEEVEGSKGAKEEFEGMKDRLDRALEMLGEKTERVEELEQDVSDLKEMYKELVLSTSGR</sequence>
<dbReference type="PANTHER" id="PTHR46515">
    <property type="entry name" value="TATA ELEMENT MODULATORY FACTOR TMF1"/>
    <property type="match status" value="1"/>
</dbReference>
<feature type="region of interest" description="Disordered" evidence="5">
    <location>
        <begin position="393"/>
        <end position="426"/>
    </location>
</feature>
<evidence type="ECO:0000313" key="7">
    <source>
        <dbReference type="EMBL" id="CCX34152.1"/>
    </source>
</evidence>
<keyword evidence="3 4" id="KW-0175">Coiled coil</keyword>
<feature type="compositionally biased region" description="Pro residues" evidence="5">
    <location>
        <begin position="399"/>
        <end position="410"/>
    </location>
</feature>
<feature type="coiled-coil region" evidence="4">
    <location>
        <begin position="500"/>
        <end position="593"/>
    </location>
</feature>
<dbReference type="Proteomes" id="UP000018144">
    <property type="component" value="Unassembled WGS sequence"/>
</dbReference>
<dbReference type="AlphaFoldDB" id="U4LUZ9"/>
<protein>
    <submittedName>
        <fullName evidence="7">Similar to Protein SGM1 acc. no. P47166</fullName>
    </submittedName>
</protein>
<feature type="domain" description="TATA element modulatory factor 1 TATA binding" evidence="6">
    <location>
        <begin position="487"/>
        <end position="591"/>
    </location>
</feature>
<evidence type="ECO:0000256" key="1">
    <source>
        <dbReference type="ARBA" id="ARBA00004555"/>
    </source>
</evidence>
<feature type="region of interest" description="Disordered" evidence="5">
    <location>
        <begin position="207"/>
        <end position="228"/>
    </location>
</feature>
<reference evidence="7 8" key="1">
    <citation type="journal article" date="2013" name="PLoS Genet.">
        <title>The genome and development-dependent transcriptomes of Pyronema confluens: a window into fungal evolution.</title>
        <authorList>
            <person name="Traeger S."/>
            <person name="Altegoer F."/>
            <person name="Freitag M."/>
            <person name="Gabaldon T."/>
            <person name="Kempken F."/>
            <person name="Kumar A."/>
            <person name="Marcet-Houben M."/>
            <person name="Poggeler S."/>
            <person name="Stajich J.E."/>
            <person name="Nowrousian M."/>
        </authorList>
    </citation>
    <scope>NUCLEOTIDE SEQUENCE [LARGE SCALE GENOMIC DNA]</scope>
    <source>
        <strain evidence="8">CBS 100304</strain>
        <tissue evidence="7">Vegetative mycelium</tissue>
    </source>
</reference>
<proteinExistence type="predicted"/>
<dbReference type="InterPro" id="IPR022092">
    <property type="entry name" value="TMF_DNA-bd"/>
</dbReference>
<dbReference type="PANTHER" id="PTHR46515:SF1">
    <property type="entry name" value="TATA ELEMENT MODULATORY FACTOR"/>
    <property type="match status" value="1"/>
</dbReference>
<dbReference type="eggNOG" id="KOG4673">
    <property type="taxonomic scope" value="Eukaryota"/>
</dbReference>
<evidence type="ECO:0000256" key="5">
    <source>
        <dbReference type="SAM" id="MobiDB-lite"/>
    </source>
</evidence>
<dbReference type="Pfam" id="PF12325">
    <property type="entry name" value="TMF_TATA_bd"/>
    <property type="match status" value="1"/>
</dbReference>
<keyword evidence="2" id="KW-0333">Golgi apparatus</keyword>
<dbReference type="Pfam" id="PF12329">
    <property type="entry name" value="TMF_DNA_bd"/>
    <property type="match status" value="1"/>
</dbReference>
<comment type="subcellular location">
    <subcellularLocation>
        <location evidence="1">Golgi apparatus</location>
    </subcellularLocation>
</comment>
<dbReference type="InterPro" id="IPR052602">
    <property type="entry name" value="Growth_transcription_reg"/>
</dbReference>
<evidence type="ECO:0000313" key="8">
    <source>
        <dbReference type="Proteomes" id="UP000018144"/>
    </source>
</evidence>
<keyword evidence="8" id="KW-1185">Reference proteome</keyword>
<evidence type="ECO:0000256" key="4">
    <source>
        <dbReference type="SAM" id="Coils"/>
    </source>
</evidence>
<dbReference type="OMA" id="EEMHGYI"/>
<feature type="region of interest" description="Disordered" evidence="5">
    <location>
        <begin position="139"/>
        <end position="177"/>
    </location>
</feature>
<dbReference type="STRING" id="1076935.U4LUZ9"/>
<accession>U4LUZ9</accession>